<organism evidence="1 2">
    <name type="scientific">Steinernema carpocapsae</name>
    <name type="common">Entomopathogenic nematode</name>
    <dbReference type="NCBI Taxonomy" id="34508"/>
    <lineage>
        <taxon>Eukaryota</taxon>
        <taxon>Metazoa</taxon>
        <taxon>Ecdysozoa</taxon>
        <taxon>Nematoda</taxon>
        <taxon>Chromadorea</taxon>
        <taxon>Rhabditida</taxon>
        <taxon>Tylenchina</taxon>
        <taxon>Panagrolaimomorpha</taxon>
        <taxon>Strongyloidoidea</taxon>
        <taxon>Steinernematidae</taxon>
        <taxon>Steinernema</taxon>
    </lineage>
</organism>
<name>A0A4U5LN91_STECR</name>
<evidence type="ECO:0000313" key="1">
    <source>
        <dbReference type="EMBL" id="TKR57351.1"/>
    </source>
</evidence>
<dbReference type="EMBL" id="AZBU02000016">
    <property type="protein sequence ID" value="TKR57351.1"/>
    <property type="molecule type" value="Genomic_DNA"/>
</dbReference>
<dbReference type="Proteomes" id="UP000298663">
    <property type="component" value="Unassembled WGS sequence"/>
</dbReference>
<reference evidence="1 2" key="1">
    <citation type="journal article" date="2015" name="Genome Biol.">
        <title>Comparative genomics of Steinernema reveals deeply conserved gene regulatory networks.</title>
        <authorList>
            <person name="Dillman A.R."/>
            <person name="Macchietto M."/>
            <person name="Porter C.F."/>
            <person name="Rogers A."/>
            <person name="Williams B."/>
            <person name="Antoshechkin I."/>
            <person name="Lee M.M."/>
            <person name="Goodwin Z."/>
            <person name="Lu X."/>
            <person name="Lewis E.E."/>
            <person name="Goodrich-Blair H."/>
            <person name="Stock S.P."/>
            <person name="Adams B.J."/>
            <person name="Sternberg P.W."/>
            <person name="Mortazavi A."/>
        </authorList>
    </citation>
    <scope>NUCLEOTIDE SEQUENCE [LARGE SCALE GENOMIC DNA]</scope>
    <source>
        <strain evidence="1 2">ALL</strain>
    </source>
</reference>
<sequence length="209" mass="23095">MLQLFTPTQVTTPNPMIPPYGINAKKPVSADLVENQNAIRNGAQMAMNPWAKVAEEVIGMFGTKPSTTPPSPPSTFPPILPSEFTRFLGNYNLFPRTQGLPINEFANSIPSTLQGDRPANFIDTGGQSFDRFVIHENQEGDNLLGLGSNLMGRWNERGLQWSNGNLRLVNMRGNNLLGSQVAVHDRSVDIPVQQWLDMASNLFDTYRGP</sequence>
<keyword evidence="2" id="KW-1185">Reference proteome</keyword>
<dbReference type="AlphaFoldDB" id="A0A4U5LN91"/>
<gene>
    <name evidence="1" type="ORF">L596_030836</name>
</gene>
<dbReference type="OrthoDB" id="5826202at2759"/>
<dbReference type="STRING" id="34508.A0A4U5LN91"/>
<accession>A0A4U5LN91</accession>
<protein>
    <submittedName>
        <fullName evidence="1">Uncharacterized protein</fullName>
    </submittedName>
</protein>
<comment type="caution">
    <text evidence="1">The sequence shown here is derived from an EMBL/GenBank/DDBJ whole genome shotgun (WGS) entry which is preliminary data.</text>
</comment>
<evidence type="ECO:0000313" key="2">
    <source>
        <dbReference type="Proteomes" id="UP000298663"/>
    </source>
</evidence>
<reference evidence="1 2" key="2">
    <citation type="journal article" date="2019" name="G3 (Bethesda)">
        <title>Hybrid Assembly of the Genome of the Entomopathogenic Nematode Steinernema carpocapsae Identifies the X-Chromosome.</title>
        <authorList>
            <person name="Serra L."/>
            <person name="Macchietto M."/>
            <person name="Macias-Munoz A."/>
            <person name="McGill C.J."/>
            <person name="Rodriguez I.M."/>
            <person name="Rodriguez B."/>
            <person name="Murad R."/>
            <person name="Mortazavi A."/>
        </authorList>
    </citation>
    <scope>NUCLEOTIDE SEQUENCE [LARGE SCALE GENOMIC DNA]</scope>
    <source>
        <strain evidence="1 2">ALL</strain>
    </source>
</reference>
<proteinExistence type="predicted"/>